<feature type="domain" description="YprB ribonuclease H-like" evidence="2">
    <location>
        <begin position="311"/>
        <end position="480"/>
    </location>
</feature>
<dbReference type="Pfam" id="PF13482">
    <property type="entry name" value="RNase_H_2"/>
    <property type="match status" value="1"/>
</dbReference>
<dbReference type="NCBIfam" id="TIGR03491">
    <property type="entry name" value="TM0106 family RecB-like putative nuclease"/>
    <property type="match status" value="1"/>
</dbReference>
<dbReference type="STRING" id="1802706.A3I32_02665"/>
<proteinExistence type="predicted"/>
<dbReference type="AlphaFoldDB" id="A0A1F8H7E5"/>
<evidence type="ECO:0000313" key="3">
    <source>
        <dbReference type="EMBL" id="OGN32866.1"/>
    </source>
</evidence>
<dbReference type="InterPro" id="IPR019993">
    <property type="entry name" value="RecB_nuclease_TM0106_put"/>
</dbReference>
<dbReference type="InterPro" id="IPR012337">
    <property type="entry name" value="RNaseH-like_sf"/>
</dbReference>
<feature type="domain" description="DUF83" evidence="1">
    <location>
        <begin position="133"/>
        <end position="227"/>
    </location>
</feature>
<dbReference type="SUPFAM" id="SSF53098">
    <property type="entry name" value="Ribonuclease H-like"/>
    <property type="match status" value="1"/>
</dbReference>
<feature type="non-terminal residue" evidence="3">
    <location>
        <position position="1"/>
    </location>
</feature>
<evidence type="ECO:0000259" key="2">
    <source>
        <dbReference type="Pfam" id="PF13482"/>
    </source>
</evidence>
<evidence type="ECO:0000259" key="1">
    <source>
        <dbReference type="Pfam" id="PF01930"/>
    </source>
</evidence>
<sequence length="496" mass="58147">NYFTKIKLSTKPKLTAEHFYKFFQCPHWLWYDLYGEPGKKNEQPPLLQMIYQDGLHHETKLKLLGSRQFKEIDPNLFKDLDEAFLATLELMKKGENVYHGVMMDEHWVGMPDLLEARSTKELGRGVKSNFGEHYYVTYDIKSSGELKDETKFQLVFYSLILERLQGIRPREAYLINAYGEETAFVVDEFLQQFDLNLAQIEKILDGQKPPPFLKSGCKRTPWYNLCVEEVEGCRDVSLVYRLSQSDQRQLYDIGIRTIDDFARSDLEVVRTQLESWNFDKLLRFYNQAQALVKNEPVIMQNSNFAQAPTEIYFDIESDPTHGLVYLLGVLVKKAGEAEYLHWFSDGVDGERAIWEKFTTWLAEQPKDVVIYHYASYERQMFDRLAQKYGVKFEIADKFRSRTVDLLRSVTDAVILPIYFYSLKDVACYVGYTWEAEDAGGAESVLWYDEWLTTGDNKLKEKIIRYNEDDVRATLAVKEWLAKQKPKTTREEMRLPE</sequence>
<dbReference type="Pfam" id="PF01930">
    <property type="entry name" value="Cas_Cas4"/>
    <property type="match status" value="1"/>
</dbReference>
<dbReference type="EMBL" id="MGKU01000006">
    <property type="protein sequence ID" value="OGN32866.1"/>
    <property type="molecule type" value="Genomic_DNA"/>
</dbReference>
<reference evidence="3 4" key="1">
    <citation type="journal article" date="2016" name="Nat. Commun.">
        <title>Thousands of microbial genomes shed light on interconnected biogeochemical processes in an aquifer system.</title>
        <authorList>
            <person name="Anantharaman K."/>
            <person name="Brown C.T."/>
            <person name="Hug L.A."/>
            <person name="Sharon I."/>
            <person name="Castelle C.J."/>
            <person name="Probst A.J."/>
            <person name="Thomas B.C."/>
            <person name="Singh A."/>
            <person name="Wilkins M.J."/>
            <person name="Karaoz U."/>
            <person name="Brodie E.L."/>
            <person name="Williams K.H."/>
            <person name="Hubbard S.S."/>
            <person name="Banfield J.F."/>
        </authorList>
    </citation>
    <scope>NUCLEOTIDE SEQUENCE [LARGE SCALE GENOMIC DNA]</scope>
</reference>
<comment type="caution">
    <text evidence="3">The sequence shown here is derived from an EMBL/GenBank/DDBJ whole genome shotgun (WGS) entry which is preliminary data.</text>
</comment>
<dbReference type="Gene3D" id="3.90.320.10">
    <property type="match status" value="1"/>
</dbReference>
<organism evidence="3 4">
    <name type="scientific">Candidatus Yanofskybacteria bacterium RIFCSPLOWO2_02_FULL_45_10</name>
    <dbReference type="NCBI Taxonomy" id="1802706"/>
    <lineage>
        <taxon>Bacteria</taxon>
        <taxon>Candidatus Yanofskyibacteriota</taxon>
    </lineage>
</organism>
<accession>A0A1F8H7E5</accession>
<dbReference type="InterPro" id="IPR011604">
    <property type="entry name" value="PDDEXK-like_dom_sf"/>
</dbReference>
<dbReference type="InterPro" id="IPR038720">
    <property type="entry name" value="YprB_RNase_H-like_dom"/>
</dbReference>
<protein>
    <submittedName>
        <fullName evidence="3">Uncharacterized protein</fullName>
    </submittedName>
</protein>
<dbReference type="InterPro" id="IPR022765">
    <property type="entry name" value="Dna2/Cas4_DUF83"/>
</dbReference>
<name>A0A1F8H7E5_9BACT</name>
<gene>
    <name evidence="3" type="ORF">A3I32_02665</name>
</gene>
<dbReference type="Proteomes" id="UP000177494">
    <property type="component" value="Unassembled WGS sequence"/>
</dbReference>
<evidence type="ECO:0000313" key="4">
    <source>
        <dbReference type="Proteomes" id="UP000177494"/>
    </source>
</evidence>